<evidence type="ECO:0000256" key="3">
    <source>
        <dbReference type="ARBA" id="ARBA00022452"/>
    </source>
</evidence>
<sequence>MNIKSLLLGSAAALIAVSGARAADAVVVAEPEPAEYVKICDVYGAGYFYIPGTETCLRIGGYVRYDIGGGDVGSFDGATSADHKDIGKSNDTWYKNARFTLKTWTGQETELGTLKTYTETRWNFGNHQSDLGAADELNSAGMKGVSLNFAWIQLGGLRVGKDESAFNTFIGYAGNVIQDTLVPYGDFDTNVVQYYFDAGNGFSAVVSLEEGAGFDTIDSYVPHVVGGVKWTQGWGAITGVVSYDSNYEEVAGKVRLDVNVNDAIQLWVMGGYGSDSNLSDGTYAFPAGGRGFYKQWGGNWAVWGGGTYKFNEKTSFNAQISYDEWKNLGVAANIAYDIVPGMTITAEVDYLNAGKFGDADFSNWTGASKKSSVGGLLRFQRSF</sequence>
<dbReference type="GO" id="GO:0046930">
    <property type="term" value="C:pore complex"/>
    <property type="evidence" value="ECO:0007669"/>
    <property type="project" value="UniProtKB-KW"/>
</dbReference>
<accession>Q985C5</accession>
<dbReference type="GO" id="GO:0006811">
    <property type="term" value="P:monoatomic ion transport"/>
    <property type="evidence" value="ECO:0007669"/>
    <property type="project" value="UniProtKB-KW"/>
</dbReference>
<comment type="function">
    <text evidence="10">Forms passive diffusion pores that allow small molecular weight hydrophilic materials across the outer membrane.</text>
</comment>
<evidence type="ECO:0000313" key="11">
    <source>
        <dbReference type="EMBL" id="BAB54137.1"/>
    </source>
</evidence>
<comment type="subcellular location">
    <subcellularLocation>
        <location evidence="10">Cell outer membrane</location>
        <topology evidence="10">Multi-pass membrane protein</topology>
    </subcellularLocation>
</comment>
<keyword evidence="2 10" id="KW-0813">Transport</keyword>
<name>Q985C5_RHILO</name>
<evidence type="ECO:0000256" key="4">
    <source>
        <dbReference type="ARBA" id="ARBA00022692"/>
    </source>
</evidence>
<keyword evidence="3 10" id="KW-1134">Transmembrane beta strand</keyword>
<dbReference type="Pfam" id="PF02530">
    <property type="entry name" value="Porin_2"/>
    <property type="match status" value="1"/>
</dbReference>
<protein>
    <recommendedName>
        <fullName evidence="10">Porin</fullName>
    </recommendedName>
</protein>
<proteinExistence type="inferred from homology"/>
<reference evidence="11 12" key="1">
    <citation type="journal article" date="2000" name="DNA Res.">
        <title>Complete genome structure of the nitrogen-fixing symbiotic bacterium Mesorhizobium loti.</title>
        <authorList>
            <person name="Kaneko T."/>
            <person name="Nakamura Y."/>
            <person name="Sato S."/>
            <person name="Asamizu E."/>
            <person name="Kato T."/>
            <person name="Sasamoto S."/>
            <person name="Watanabe A."/>
            <person name="Idesawa K."/>
            <person name="Ishikawa A."/>
            <person name="Kawashima K."/>
            <person name="Kimura T."/>
            <person name="Kishida Y."/>
            <person name="Kiyokawa C."/>
            <person name="Kohara M."/>
            <person name="Matsumoto M."/>
            <person name="Matsuno A."/>
            <person name="Mochizuki Y."/>
            <person name="Nakayama S."/>
            <person name="Nakazaki N."/>
            <person name="Shimpo S."/>
            <person name="Sugimoto M."/>
            <person name="Takeuchi C."/>
            <person name="Yamada M."/>
            <person name="Tabata S."/>
        </authorList>
    </citation>
    <scope>NUCLEOTIDE SEQUENCE [LARGE SCALE GENOMIC DNA]</scope>
    <source>
        <strain evidence="12">LMG 29417 / CECT 9101 / MAFF 303099</strain>
    </source>
</reference>
<evidence type="ECO:0000256" key="5">
    <source>
        <dbReference type="ARBA" id="ARBA00022729"/>
    </source>
</evidence>
<dbReference type="GO" id="GO:0009279">
    <property type="term" value="C:cell outer membrane"/>
    <property type="evidence" value="ECO:0007669"/>
    <property type="project" value="UniProtKB-SubCell"/>
</dbReference>
<keyword evidence="8 10" id="KW-0472">Membrane</keyword>
<evidence type="ECO:0000256" key="6">
    <source>
        <dbReference type="ARBA" id="ARBA00023065"/>
    </source>
</evidence>
<dbReference type="PATRIC" id="fig|266835.9.peg.6195"/>
<evidence type="ECO:0000256" key="7">
    <source>
        <dbReference type="ARBA" id="ARBA00023114"/>
    </source>
</evidence>
<dbReference type="GO" id="GO:0015288">
    <property type="term" value="F:porin activity"/>
    <property type="evidence" value="ECO:0007669"/>
    <property type="project" value="UniProtKB-KW"/>
</dbReference>
<keyword evidence="6 10" id="KW-0406">Ion transport</keyword>
<dbReference type="EMBL" id="BA000012">
    <property type="protein sequence ID" value="BAB54137.1"/>
    <property type="molecule type" value="Genomic_DNA"/>
</dbReference>
<gene>
    <name evidence="11" type="ordered locus">mll7738</name>
</gene>
<dbReference type="eggNOG" id="COG3203">
    <property type="taxonomic scope" value="Bacteria"/>
</dbReference>
<dbReference type="HOGENOM" id="CLU_044836_0_0_5"/>
<dbReference type="KEGG" id="mlo:mll7738"/>
<keyword evidence="7 10" id="KW-0626">Porin</keyword>
<keyword evidence="9 10" id="KW-0998">Cell outer membrane</keyword>
<evidence type="ECO:0000313" key="12">
    <source>
        <dbReference type="Proteomes" id="UP000000552"/>
    </source>
</evidence>
<comment type="domain">
    <text evidence="10">Consists of 16-stranded beta-barrel sheets, with large surface-exposed loops, that form a transmembrane pore at the center of each barrel. The pore is partially ocluded by a peptide loop that folds into the pore lumen.</text>
</comment>
<dbReference type="SUPFAM" id="SSF56935">
    <property type="entry name" value="Porins"/>
    <property type="match status" value="1"/>
</dbReference>
<feature type="signal peptide" evidence="10">
    <location>
        <begin position="1"/>
        <end position="22"/>
    </location>
</feature>
<comment type="similarity">
    <text evidence="1 10">Belongs to the alphaproteobacteria porin family.</text>
</comment>
<organism evidence="11 12">
    <name type="scientific">Mesorhizobium japonicum (strain LMG 29417 / CECT 9101 / MAFF 303099)</name>
    <name type="common">Mesorhizobium loti (strain MAFF 303099)</name>
    <dbReference type="NCBI Taxonomy" id="266835"/>
    <lineage>
        <taxon>Bacteria</taxon>
        <taxon>Pseudomonadati</taxon>
        <taxon>Pseudomonadota</taxon>
        <taxon>Alphaproteobacteria</taxon>
        <taxon>Hyphomicrobiales</taxon>
        <taxon>Phyllobacteriaceae</taxon>
        <taxon>Mesorhizobium</taxon>
    </lineage>
</organism>
<dbReference type="Proteomes" id="UP000000552">
    <property type="component" value="Chromosome"/>
</dbReference>
<dbReference type="RefSeq" id="WP_010915085.1">
    <property type="nucleotide sequence ID" value="NC_002678.2"/>
</dbReference>
<evidence type="ECO:0000256" key="2">
    <source>
        <dbReference type="ARBA" id="ARBA00022448"/>
    </source>
</evidence>
<dbReference type="InterPro" id="IPR003684">
    <property type="entry name" value="Porin_alphabac"/>
</dbReference>
<feature type="chain" id="PRO_5009369179" description="Porin" evidence="10">
    <location>
        <begin position="23"/>
        <end position="383"/>
    </location>
</feature>
<evidence type="ECO:0000256" key="10">
    <source>
        <dbReference type="RuleBase" id="RU364005"/>
    </source>
</evidence>
<evidence type="ECO:0000256" key="9">
    <source>
        <dbReference type="ARBA" id="ARBA00023237"/>
    </source>
</evidence>
<evidence type="ECO:0000256" key="1">
    <source>
        <dbReference type="ARBA" id="ARBA00009521"/>
    </source>
</evidence>
<keyword evidence="5 10" id="KW-0732">Signal</keyword>
<dbReference type="AlphaFoldDB" id="Q985C5"/>
<evidence type="ECO:0000256" key="8">
    <source>
        <dbReference type="ARBA" id="ARBA00023136"/>
    </source>
</evidence>
<keyword evidence="4 10" id="KW-0812">Transmembrane</keyword>